<gene>
    <name evidence="2" type="ORF">GRJ2_001520000</name>
</gene>
<evidence type="ECO:0000313" key="2">
    <source>
        <dbReference type="EMBL" id="GAB0190547.1"/>
    </source>
</evidence>
<protein>
    <submittedName>
        <fullName evidence="2">Cell death regulator Aven</fullName>
    </submittedName>
</protein>
<dbReference type="InterPro" id="IPR026187">
    <property type="entry name" value="Aven"/>
</dbReference>
<dbReference type="PANTHER" id="PTHR16524">
    <property type="entry name" value="CELL DEATH REGULATOR AVEN"/>
    <property type="match status" value="1"/>
</dbReference>
<accession>A0ABC9WZL6</accession>
<dbReference type="PANTHER" id="PTHR16524:SF2">
    <property type="entry name" value="CELL DEATH REGULATOR AVEN"/>
    <property type="match status" value="1"/>
</dbReference>
<comment type="caution">
    <text evidence="2">The sequence shown here is derived from an EMBL/GenBank/DDBJ whole genome shotgun (WGS) entry which is preliminary data.</text>
</comment>
<keyword evidence="3" id="KW-1185">Reference proteome</keyword>
<name>A0ABC9WZL6_GRUJA</name>
<dbReference type="EMBL" id="BAAFJT010000005">
    <property type="protein sequence ID" value="GAB0190547.1"/>
    <property type="molecule type" value="Genomic_DNA"/>
</dbReference>
<evidence type="ECO:0000313" key="3">
    <source>
        <dbReference type="Proteomes" id="UP001623348"/>
    </source>
</evidence>
<feature type="compositionally biased region" description="Low complexity" evidence="1">
    <location>
        <begin position="392"/>
        <end position="401"/>
    </location>
</feature>
<feature type="region of interest" description="Disordered" evidence="1">
    <location>
        <begin position="357"/>
        <end position="418"/>
    </location>
</feature>
<sequence>MQRYRLGEEWLESCLAEKDLGVLVDNWLNVSQQCAQVAKKAISILACIRSSVASRTREVIVSLYSALVRPHLKYCVQFWAPHYKKNIEVLECVQRRAAKLVKGLENKSHEERLRELGLFSLEKRKLRGDLITLYNYLKGGCSQVEEDDDTESREEEEKEELKSYSRRKIFSNWSRYEDTEKEGQSECGESQRGTDFSVLLSSAGDSFTQFRFADEKEWDRETICHKQLSALSVDCQSLVQALQELPLHLRLNVAAELVQASTPVELPQMKSKVIEDGKRREPLFRQSLAQSETVLVSHPIGDSVAPSKPGSKNGPRTSATEPFQTAHPLSKQETDYLDEELDLLLNLAAPIDTEKRPVSGALSHNLPTEKDLKMDCKENDPLKLDTPEEKSTASQQQQSASKNITEEELEDWLDSMIS</sequence>
<dbReference type="AlphaFoldDB" id="A0ABC9WZL6"/>
<dbReference type="Proteomes" id="UP001623348">
    <property type="component" value="Unassembled WGS sequence"/>
</dbReference>
<feature type="compositionally biased region" description="Polar residues" evidence="1">
    <location>
        <begin position="314"/>
        <end position="323"/>
    </location>
</feature>
<evidence type="ECO:0000256" key="1">
    <source>
        <dbReference type="SAM" id="MobiDB-lite"/>
    </source>
</evidence>
<feature type="compositionally biased region" description="Basic and acidic residues" evidence="1">
    <location>
        <begin position="367"/>
        <end position="391"/>
    </location>
</feature>
<feature type="region of interest" description="Disordered" evidence="1">
    <location>
        <begin position="297"/>
        <end position="330"/>
    </location>
</feature>
<organism evidence="2 3">
    <name type="scientific">Grus japonensis</name>
    <name type="common">Japanese crane</name>
    <name type="synonym">Red-crowned crane</name>
    <dbReference type="NCBI Taxonomy" id="30415"/>
    <lineage>
        <taxon>Eukaryota</taxon>
        <taxon>Metazoa</taxon>
        <taxon>Chordata</taxon>
        <taxon>Craniata</taxon>
        <taxon>Vertebrata</taxon>
        <taxon>Euteleostomi</taxon>
        <taxon>Archelosauria</taxon>
        <taxon>Archosauria</taxon>
        <taxon>Dinosauria</taxon>
        <taxon>Saurischia</taxon>
        <taxon>Theropoda</taxon>
        <taxon>Coelurosauria</taxon>
        <taxon>Aves</taxon>
        <taxon>Neognathae</taxon>
        <taxon>Neoaves</taxon>
        <taxon>Gruiformes</taxon>
        <taxon>Gruidae</taxon>
        <taxon>Grus</taxon>
    </lineage>
</organism>
<feature type="compositionally biased region" description="Acidic residues" evidence="1">
    <location>
        <begin position="406"/>
        <end position="418"/>
    </location>
</feature>
<proteinExistence type="predicted"/>
<reference evidence="2 3" key="1">
    <citation type="submission" date="2024-06" db="EMBL/GenBank/DDBJ databases">
        <title>The draft genome of Grus japonensis, version 3.</title>
        <authorList>
            <person name="Nabeshima K."/>
            <person name="Suzuki S."/>
            <person name="Onuma M."/>
        </authorList>
    </citation>
    <scope>NUCLEOTIDE SEQUENCE [LARGE SCALE GENOMIC DNA]</scope>
    <source>
        <strain evidence="2 3">451A</strain>
    </source>
</reference>